<sequence length="649" mass="72945">MAIAQVEKVLLALHRDEREKFLSRLQEEGILHVTEIREKGGAEREENTALNMKIASLERVINYLRPYTKESFIDALFGNKRVVDRKLFGETPVSSKYEKAISEVKEIERKRTELQREKTQCETQLEELLPWESLNIPIEELGKFKQVCVEVGFIPKPPPDFDEKVSQLPVEVEIVRREKDGNYCIFAYGTGVRNEIRNFLAGIGFEPARLGGFTGKPQDIIKGLHSRLKEIGKQGEEIVERSAEIAGDIERIFVIYEKNYNASLRERALSKALITPRAVCIEGWIRRRDKKRLKRLADEFATVTVEDIPPRAGELPPVELENRSPVRPFETLTKLYGTPNSREIDPSPLIAPFFFVFFALCLTDAMYGLVFTIICLVFMRKIKGDKRLLKILTVGGVFTIVEGGLLGGWFGDLPQRLSSTLPGLAAFRERILLFDPMNEPLKFFILALGLGVVQILVGYFVGFLKLLRQGKILEAIAGKLSWDMFWIFLLLFMGASFVSALEPFKLIFLSLVAAAALLVLFASGVPSRNLFTQIAKGLFNLYQGIMGTVGDIISYSRLMALGLVTMGLAMAINILVGVVAQIPILKFVLVPLVFVFGHLFSIGINALGAYVHTLRLQYAEFFTKFFDGGGKPFSPLRNETKFVTVEGES</sequence>
<keyword evidence="7" id="KW-0472">Membrane</keyword>
<gene>
    <name evidence="9" type="ORF">CH333_02660</name>
</gene>
<reference evidence="9 10" key="1">
    <citation type="submission" date="2017-07" db="EMBL/GenBank/DDBJ databases">
        <title>Recovery of genomes from metagenomes via a dereplication, aggregation, and scoring strategy.</title>
        <authorList>
            <person name="Sieber C.M."/>
            <person name="Probst A.J."/>
            <person name="Sharrar A."/>
            <person name="Thomas B.C."/>
            <person name="Hess M."/>
            <person name="Tringe S.G."/>
            <person name="Banfield J.F."/>
        </authorList>
    </citation>
    <scope>NUCLEOTIDE SEQUENCE [LARGE SCALE GENOMIC DNA]</scope>
    <source>
        <strain evidence="9">JGI_Cruoil_03_44_89</strain>
    </source>
</reference>
<keyword evidence="3" id="KW-0813">Transport</keyword>
<keyword evidence="4" id="KW-0812">Transmembrane</keyword>
<keyword evidence="5" id="KW-1133">Transmembrane helix</keyword>
<feature type="coiled-coil region" evidence="8">
    <location>
        <begin position="97"/>
        <end position="127"/>
    </location>
</feature>
<dbReference type="GO" id="GO:0007035">
    <property type="term" value="P:vacuolar acidification"/>
    <property type="evidence" value="ECO:0007669"/>
    <property type="project" value="TreeGrafter"/>
</dbReference>
<evidence type="ECO:0000256" key="3">
    <source>
        <dbReference type="ARBA" id="ARBA00022448"/>
    </source>
</evidence>
<comment type="similarity">
    <text evidence="2">Belongs to the V-ATPase 116 kDa subunit family.</text>
</comment>
<evidence type="ECO:0000256" key="8">
    <source>
        <dbReference type="SAM" id="Coils"/>
    </source>
</evidence>
<accession>A0A235BWZ2</accession>
<protein>
    <recommendedName>
        <fullName evidence="11">V-type ATP synthase subunit I</fullName>
    </recommendedName>
</protein>
<evidence type="ECO:0000256" key="1">
    <source>
        <dbReference type="ARBA" id="ARBA00004141"/>
    </source>
</evidence>
<dbReference type="Proteomes" id="UP000215215">
    <property type="component" value="Unassembled WGS sequence"/>
</dbReference>
<dbReference type="InterPro" id="IPR002490">
    <property type="entry name" value="V-ATPase_116kDa_su"/>
</dbReference>
<comment type="caution">
    <text evidence="9">The sequence shown here is derived from an EMBL/GenBank/DDBJ whole genome shotgun (WGS) entry which is preliminary data.</text>
</comment>
<name>A0A235BWZ2_UNCW3</name>
<evidence type="ECO:0008006" key="11">
    <source>
        <dbReference type="Google" id="ProtNLM"/>
    </source>
</evidence>
<evidence type="ECO:0000256" key="7">
    <source>
        <dbReference type="ARBA" id="ARBA00023136"/>
    </source>
</evidence>
<dbReference type="GO" id="GO:0046961">
    <property type="term" value="F:proton-transporting ATPase activity, rotational mechanism"/>
    <property type="evidence" value="ECO:0007669"/>
    <property type="project" value="InterPro"/>
</dbReference>
<dbReference type="PANTHER" id="PTHR11629:SF63">
    <property type="entry name" value="V-TYPE PROTON ATPASE SUBUNIT A"/>
    <property type="match status" value="1"/>
</dbReference>
<dbReference type="GO" id="GO:0016471">
    <property type="term" value="C:vacuolar proton-transporting V-type ATPase complex"/>
    <property type="evidence" value="ECO:0007669"/>
    <property type="project" value="TreeGrafter"/>
</dbReference>
<organism evidence="9 10">
    <name type="scientific">candidate division WOR-3 bacterium JGI_Cruoil_03_44_89</name>
    <dbReference type="NCBI Taxonomy" id="1973748"/>
    <lineage>
        <taxon>Bacteria</taxon>
        <taxon>Bacteria division WOR-3</taxon>
    </lineage>
</organism>
<proteinExistence type="inferred from homology"/>
<evidence type="ECO:0000256" key="2">
    <source>
        <dbReference type="ARBA" id="ARBA00009904"/>
    </source>
</evidence>
<comment type="subcellular location">
    <subcellularLocation>
        <location evidence="1">Membrane</location>
        <topology evidence="1">Multi-pass membrane protein</topology>
    </subcellularLocation>
</comment>
<evidence type="ECO:0000256" key="4">
    <source>
        <dbReference type="ARBA" id="ARBA00022692"/>
    </source>
</evidence>
<dbReference type="GO" id="GO:0033179">
    <property type="term" value="C:proton-transporting V-type ATPase, V0 domain"/>
    <property type="evidence" value="ECO:0007669"/>
    <property type="project" value="InterPro"/>
</dbReference>
<evidence type="ECO:0000256" key="5">
    <source>
        <dbReference type="ARBA" id="ARBA00022989"/>
    </source>
</evidence>
<keyword evidence="6" id="KW-0406">Ion transport</keyword>
<dbReference type="PANTHER" id="PTHR11629">
    <property type="entry name" value="VACUOLAR PROTON ATPASES"/>
    <property type="match status" value="1"/>
</dbReference>
<dbReference type="AlphaFoldDB" id="A0A235BWZ2"/>
<keyword evidence="8" id="KW-0175">Coiled coil</keyword>
<dbReference type="EMBL" id="NOZQ01000051">
    <property type="protein sequence ID" value="OYD16771.1"/>
    <property type="molecule type" value="Genomic_DNA"/>
</dbReference>
<evidence type="ECO:0000313" key="10">
    <source>
        <dbReference type="Proteomes" id="UP000215215"/>
    </source>
</evidence>
<dbReference type="GO" id="GO:0051117">
    <property type="term" value="F:ATPase binding"/>
    <property type="evidence" value="ECO:0007669"/>
    <property type="project" value="TreeGrafter"/>
</dbReference>
<evidence type="ECO:0000313" key="9">
    <source>
        <dbReference type="EMBL" id="OYD16771.1"/>
    </source>
</evidence>
<evidence type="ECO:0000256" key="6">
    <source>
        <dbReference type="ARBA" id="ARBA00023065"/>
    </source>
</evidence>